<protein>
    <submittedName>
        <fullName evidence="1">Uncharacterized protein</fullName>
    </submittedName>
</protein>
<name>A0ACB9ZR06_CATRO</name>
<sequence>MSSAVALQDLNLNLSPTSTPSSSITAAATAAAVTSTVTATPIAATIIPKKEPKLEPLDEPLGEPPGIFQSPLPFYLSYTNSQGSSSNFTITPSPITHLPPQTPVPESVSSSSTDSSNVYSEFYRISELFRTAFAQGMQNYNNTANLEEADNSKAIVPINSDTDNGESPISSIVVSRRKYSQRSSELVRVTDLSADDVQYFRDIVRKTRMVYDSLRVFALAQDEKNRYLGIQQKRARGDLKAAQWMRERGLWLNRDKRIVGSIPGVEVGDLFFFRMELCVVGLHGQVQAGIDYLSGMHSSNGEPIATSVIVSGGYEDDEDTGDVIIYTGHGGQDKLNKQCMHQKLEGGNLALERSMYYGIEVRVIRGFKYEGSASGKVYVYDGLYRIVNWWPDAGKSGFQVLKYKLVRIENQPEMGSNILRFAATLRIRPLEVRPRGYVTLDLSMKKEALPVFLFNDVDNNNEPVFFEYLLSAIFPTYVQQHSKNGTGCNCVGGCLDGCFCAMKNGGQFAYDHNGILVMGKPVIFECGPHCNCPPTCRNRVSQRGVRNRLEVFRSRETGWGVRSLDLIQAGSFICEFAGVVLTREQAQIFTMNGDSLVYPSRFAERWTEWGDLSEIFPDFVRPSYPSIPPLDFAMDVSRLRNVACYMSHSSSPNVFVQPVLYDHNNVSFPHLMLFAMENIPPLREISLDYGMDDEYTGKLSICN</sequence>
<keyword evidence="2" id="KW-1185">Reference proteome</keyword>
<organism evidence="1 2">
    <name type="scientific">Catharanthus roseus</name>
    <name type="common">Madagascar periwinkle</name>
    <name type="synonym">Vinca rosea</name>
    <dbReference type="NCBI Taxonomy" id="4058"/>
    <lineage>
        <taxon>Eukaryota</taxon>
        <taxon>Viridiplantae</taxon>
        <taxon>Streptophyta</taxon>
        <taxon>Embryophyta</taxon>
        <taxon>Tracheophyta</taxon>
        <taxon>Spermatophyta</taxon>
        <taxon>Magnoliopsida</taxon>
        <taxon>eudicotyledons</taxon>
        <taxon>Gunneridae</taxon>
        <taxon>Pentapetalae</taxon>
        <taxon>asterids</taxon>
        <taxon>lamiids</taxon>
        <taxon>Gentianales</taxon>
        <taxon>Apocynaceae</taxon>
        <taxon>Rauvolfioideae</taxon>
        <taxon>Vinceae</taxon>
        <taxon>Catharanthinae</taxon>
        <taxon>Catharanthus</taxon>
    </lineage>
</organism>
<dbReference type="Proteomes" id="UP001060085">
    <property type="component" value="Linkage Group LG08"/>
</dbReference>
<dbReference type="EMBL" id="CM044708">
    <property type="protein sequence ID" value="KAI5649860.1"/>
    <property type="molecule type" value="Genomic_DNA"/>
</dbReference>
<accession>A0ACB9ZR06</accession>
<gene>
    <name evidence="1" type="ORF">M9H77_35865</name>
</gene>
<comment type="caution">
    <text evidence="1">The sequence shown here is derived from an EMBL/GenBank/DDBJ whole genome shotgun (WGS) entry which is preliminary data.</text>
</comment>
<reference evidence="2" key="1">
    <citation type="journal article" date="2023" name="Nat. Plants">
        <title>Single-cell RNA sequencing provides a high-resolution roadmap for understanding the multicellular compartmentation of specialized metabolism.</title>
        <authorList>
            <person name="Sun S."/>
            <person name="Shen X."/>
            <person name="Li Y."/>
            <person name="Li Y."/>
            <person name="Wang S."/>
            <person name="Li R."/>
            <person name="Zhang H."/>
            <person name="Shen G."/>
            <person name="Guo B."/>
            <person name="Wei J."/>
            <person name="Xu J."/>
            <person name="St-Pierre B."/>
            <person name="Chen S."/>
            <person name="Sun C."/>
        </authorList>
    </citation>
    <scope>NUCLEOTIDE SEQUENCE [LARGE SCALE GENOMIC DNA]</scope>
</reference>
<evidence type="ECO:0000313" key="2">
    <source>
        <dbReference type="Proteomes" id="UP001060085"/>
    </source>
</evidence>
<proteinExistence type="predicted"/>
<evidence type="ECO:0000313" key="1">
    <source>
        <dbReference type="EMBL" id="KAI5649860.1"/>
    </source>
</evidence>